<reference evidence="2" key="1">
    <citation type="journal article" date="1999" name="Methods Enzymol.">
        <title>High-efficiency full-length cDNA cloning.</title>
        <authorList>
            <person name="Carninci P."/>
            <person name="Hayashizaki Y."/>
        </authorList>
    </citation>
    <scope>NUCLEOTIDE SEQUENCE</scope>
    <source>
        <strain evidence="2">C57BL/6J</strain>
        <tissue evidence="2">Skin</tissue>
    </source>
</reference>
<reference evidence="2" key="6">
    <citation type="journal article" date="2002" name="Nature">
        <title>Analysis of the mouse transcriptome based on functional annotation of 60,770 full-length cDNAs.</title>
        <authorList>
            <consortium name="The FANTOM Consortium and the RIKEN Genome Exploration Research Group Phase I and II Team"/>
        </authorList>
    </citation>
    <scope>NUCLEOTIDE SEQUENCE</scope>
    <source>
        <strain evidence="2">C57BL/6J</strain>
        <tissue evidence="2">Skin</tissue>
    </source>
</reference>
<proteinExistence type="evidence at transcript level"/>
<evidence type="ECO:0000313" key="3">
    <source>
        <dbReference type="MGI" id="MGI:2183683"/>
    </source>
</evidence>
<reference evidence="2" key="7">
    <citation type="journal article" date="2005" name="Science">
        <title>The Transcriptional Landscape of the Mammalian Genome.</title>
        <authorList>
            <consortium name="The FANTOM Consortium"/>
            <consortium name="Riken Genome Exploration Research Group and Genome Science Group (Genome Network Project Core Group)"/>
        </authorList>
    </citation>
    <scope>NUCLEOTIDE SEQUENCE</scope>
    <source>
        <strain evidence="2">C57BL/6J</strain>
        <tissue evidence="2">Skin</tissue>
    </source>
</reference>
<reference evidence="2" key="3">
    <citation type="journal article" date="2000" name="Genome Res.">
        <title>RIKEN integrated sequence analysis (RISA) system--384-format sequencing pipeline with 384 multicapillary sequencer.</title>
        <authorList>
            <person name="Shibata K."/>
            <person name="Itoh M."/>
            <person name="Aizawa K."/>
            <person name="Nagaoka S."/>
            <person name="Sasaki N."/>
            <person name="Carninci P."/>
            <person name="Konno H."/>
            <person name="Akiyama J."/>
            <person name="Nishi K."/>
            <person name="Kitsunai T."/>
            <person name="Tashiro H."/>
            <person name="Itoh M."/>
            <person name="Sumi N."/>
            <person name="Ishii Y."/>
            <person name="Nakamura S."/>
            <person name="Hazama M."/>
            <person name="Nishine T."/>
            <person name="Harada A."/>
            <person name="Yamamoto R."/>
            <person name="Matsumoto H."/>
            <person name="Sakaguchi S."/>
            <person name="Ikegami T."/>
            <person name="Kashiwagi K."/>
            <person name="Fujiwake S."/>
            <person name="Inoue K."/>
            <person name="Togawa Y."/>
            <person name="Izawa M."/>
            <person name="Ohara E."/>
            <person name="Watahiki M."/>
            <person name="Yoneda Y."/>
            <person name="Ishikawa T."/>
            <person name="Ozawa K."/>
            <person name="Tanaka T."/>
            <person name="Matsuura S."/>
            <person name="Kawai J."/>
            <person name="Okazaki Y."/>
            <person name="Muramatsu M."/>
            <person name="Inoue Y."/>
            <person name="Kira A."/>
            <person name="Hayashizaki Y."/>
        </authorList>
    </citation>
    <scope>NUCLEOTIDE SEQUENCE</scope>
    <source>
        <strain evidence="2">C57BL/6J</strain>
        <tissue evidence="2">Skin</tissue>
    </source>
</reference>
<reference evidence="2" key="2">
    <citation type="journal article" date="2000" name="Genome Res.">
        <title>Normalization and subtraction of cap-trapper-selected cDNAs to prepare full-length cDNA libraries for rapid discovery of new genes.</title>
        <authorList>
            <person name="Carninci P."/>
            <person name="Shibata Y."/>
            <person name="Hayatsu N."/>
            <person name="Sugahara Y."/>
            <person name="Shibata K."/>
            <person name="Itoh M."/>
            <person name="Konno H."/>
            <person name="Okazaki Y."/>
            <person name="Muramatsu M."/>
            <person name="Hayashizaki Y."/>
        </authorList>
    </citation>
    <scope>NUCLEOTIDE SEQUENCE</scope>
    <source>
        <strain evidence="2">C57BL/6J</strain>
        <tissue evidence="2">Skin</tissue>
    </source>
</reference>
<dbReference type="AlphaFoldDB" id="Q8CE65"/>
<accession>Q8CE65</accession>
<feature type="compositionally biased region" description="Basic and acidic residues" evidence="1">
    <location>
        <begin position="68"/>
        <end position="80"/>
    </location>
</feature>
<gene>
    <name evidence="3" type="primary">Nav1</name>
</gene>
<evidence type="ECO:0000256" key="1">
    <source>
        <dbReference type="SAM" id="MobiDB-lite"/>
    </source>
</evidence>
<protein>
    <submittedName>
        <fullName evidence="2">Uncharacterized protein</fullName>
    </submittedName>
</protein>
<evidence type="ECO:0000313" key="2">
    <source>
        <dbReference type="EMBL" id="BAC26198.1"/>
    </source>
</evidence>
<feature type="compositionally biased region" description="Polar residues" evidence="1">
    <location>
        <begin position="9"/>
        <end position="19"/>
    </location>
</feature>
<name>Q8CE65_MOUSE</name>
<feature type="compositionally biased region" description="Low complexity" evidence="1">
    <location>
        <begin position="20"/>
        <end position="36"/>
    </location>
</feature>
<dbReference type="AGR" id="MGI:2183683"/>
<dbReference type="EMBL" id="AK028928">
    <property type="protein sequence ID" value="BAC26198.1"/>
    <property type="molecule type" value="mRNA"/>
</dbReference>
<organism evidence="2">
    <name type="scientific">Mus musculus</name>
    <name type="common">Mouse</name>
    <dbReference type="NCBI Taxonomy" id="10090"/>
    <lineage>
        <taxon>Eukaryota</taxon>
        <taxon>Metazoa</taxon>
        <taxon>Chordata</taxon>
        <taxon>Craniata</taxon>
        <taxon>Vertebrata</taxon>
        <taxon>Euteleostomi</taxon>
        <taxon>Mammalia</taxon>
        <taxon>Eutheria</taxon>
        <taxon>Euarchontoglires</taxon>
        <taxon>Glires</taxon>
        <taxon>Rodentia</taxon>
        <taxon>Myomorpha</taxon>
        <taxon>Muroidea</taxon>
        <taxon>Muridae</taxon>
        <taxon>Murinae</taxon>
        <taxon>Mus</taxon>
        <taxon>Mus</taxon>
    </lineage>
</organism>
<reference evidence="2" key="5">
    <citation type="submission" date="2001-07" db="EMBL/GenBank/DDBJ databases">
        <authorList>
            <person name="Adachi J."/>
            <person name="Aizawa K."/>
            <person name="Akimura T."/>
            <person name="Arakawa T."/>
            <person name="Bono H."/>
            <person name="Carninci P."/>
            <person name="Fukuda S."/>
            <person name="Furuno M."/>
            <person name="Hanagaki T."/>
            <person name="Hara A."/>
            <person name="Hashizume W."/>
            <person name="Hayashida K."/>
            <person name="Hayatsu N."/>
            <person name="Hiramoto K."/>
            <person name="Hiraoka T."/>
            <person name="Hirozane T."/>
            <person name="Hori F."/>
            <person name="Imotani K."/>
            <person name="Ishii Y."/>
            <person name="Itoh M."/>
            <person name="Kagawa I."/>
            <person name="Kasukawa T."/>
            <person name="Katoh H."/>
            <person name="Kawai J."/>
            <person name="Kojima Y."/>
            <person name="Kondo S."/>
            <person name="Konno H."/>
            <person name="Kouda M."/>
            <person name="Koya S."/>
            <person name="Kurihara C."/>
            <person name="Matsuyama T."/>
            <person name="Miyazaki A."/>
            <person name="Murata M."/>
            <person name="Nakamura M."/>
            <person name="Nishi K."/>
            <person name="Nomura K."/>
            <person name="Numazaki R."/>
            <person name="Ohno M."/>
            <person name="Ohsato N."/>
            <person name="Okazaki Y."/>
            <person name="Saito R."/>
            <person name="Saitoh H."/>
            <person name="Sakai C."/>
            <person name="Sakai K."/>
            <person name="Sakazume N."/>
            <person name="Sano H."/>
            <person name="Sasaki D."/>
            <person name="Shibata K."/>
            <person name="Shinagawa A."/>
            <person name="Shiraki T."/>
            <person name="Sogabe Y."/>
            <person name="Tagami M."/>
            <person name="Tagawa A."/>
            <person name="Takahashi F."/>
            <person name="Takaku-Akahira S."/>
            <person name="Takeda Y."/>
            <person name="Tanaka T."/>
            <person name="Tomaru A."/>
            <person name="Toya T."/>
            <person name="Yasunishi A."/>
            <person name="Muramatsu M."/>
            <person name="Hayashizaki Y."/>
        </authorList>
    </citation>
    <scope>NUCLEOTIDE SEQUENCE</scope>
    <source>
        <strain evidence="2">C57BL/6J</strain>
        <tissue evidence="2">Skin</tissue>
    </source>
</reference>
<dbReference type="MGI" id="MGI:2183683">
    <property type="gene designation" value="Nav1"/>
</dbReference>
<sequence length="104" mass="11999">MWANLREAGSSTDFLANPSQFCRHCQQPPRQRPGQSQEKRSMWFNRKTKQNKTKNICVNQPVEGKNGNGKDEAGRRGPVAKMERELPDLAFWMTRGDIARWLPV</sequence>
<feature type="region of interest" description="Disordered" evidence="1">
    <location>
        <begin position="1"/>
        <end position="80"/>
    </location>
</feature>
<reference evidence="2" key="4">
    <citation type="journal article" date="2001" name="Nature">
        <title>Functional annotation of a full-length mouse cDNA collection.</title>
        <authorList>
            <consortium name="The RIKEN Genome Exploration Research Group Phase II Team and the FANTOM Consortium"/>
        </authorList>
    </citation>
    <scope>NUCLEOTIDE SEQUENCE</scope>
    <source>
        <strain evidence="2">C57BL/6J</strain>
        <tissue evidence="2">Skin</tissue>
    </source>
</reference>
<reference evidence="2" key="8">
    <citation type="journal article" date="2005" name="Science">
        <title>Antisense Transcription in the Mammalian Transcriptome.</title>
        <authorList>
            <consortium name="RIKEN Genome Exploration Research Group and Genome Science Group (Genome Network Project Core Group) and the FANTOM Consortium"/>
        </authorList>
    </citation>
    <scope>NUCLEOTIDE SEQUENCE</scope>
    <source>
        <strain evidence="2">C57BL/6J</strain>
        <tissue evidence="2">Skin</tissue>
    </source>
</reference>